<reference evidence="10 11" key="1">
    <citation type="submission" date="2020-03" db="EMBL/GenBank/DDBJ databases">
        <title>Metagenomic, metatranscriptomic, and metabolomic analyses revealed the key microbes and metabolic features during the fermentation of ganjang, Korean traditional soy sauce.</title>
        <authorList>
            <person name="Chun B.H."/>
            <person name="Jeon C.O."/>
        </authorList>
    </citation>
    <scope>NUCLEOTIDE SEQUENCE [LARGE SCALE GENOMIC DNA]</scope>
    <source>
        <strain evidence="10 11">KG14</strain>
    </source>
</reference>
<keyword evidence="3" id="KW-0805">Transcription regulation</keyword>
<keyword evidence="6" id="KW-0597">Phosphoprotein</keyword>
<keyword evidence="4" id="KW-0238">DNA-binding</keyword>
<dbReference type="InterPro" id="IPR025662">
    <property type="entry name" value="Sigma_54_int_dom_ATP-bd_1"/>
</dbReference>
<dbReference type="InterPro" id="IPR025943">
    <property type="entry name" value="Sigma_54_int_dom_ATP-bd_2"/>
</dbReference>
<dbReference type="SUPFAM" id="SSF52540">
    <property type="entry name" value="P-loop containing nucleoside triphosphate hydrolases"/>
    <property type="match status" value="1"/>
</dbReference>
<dbReference type="SUPFAM" id="SSF52172">
    <property type="entry name" value="CheY-like"/>
    <property type="match status" value="1"/>
</dbReference>
<keyword evidence="1" id="KW-0547">Nucleotide-binding</keyword>
<dbReference type="Pfam" id="PF00158">
    <property type="entry name" value="Sigma54_activat"/>
    <property type="match status" value="1"/>
</dbReference>
<sequence length="469" mass="51516">MSRHKATIMLLEDDASLGLLLTEELELDGYRVTRAGTVNEARQQLMEETPDLVVSDLRLPDGDGLDLLKRTQADGHSLPFIIITAFGTVDQAVDALKAGADDFLTKPLSTDHLRLKIHRLLTQADLSRQLQQFLADTGADESLGLIGNHESMVRLRSEIRQIARSSAAVLICGESGTGKELVARAIHQASERSSGPFVAVNCAGIPGELMESEFFGHEAGAFTGARQARKGLFAEAHGGTLLLDEIGEMPLGLQAKLLRVLQEGMVKPVGSDQEEPVDVRILAATHVDLLKAVREGSFREDLYYRLETLSLRVPALRERGDDVDLLAMHFLREAAGRHQRGFLKLSDVSSRTLLDYPFPGNVRELASAIERAVTFCEGDTIQPEHLPERIRKRQSEPATPKSARLGGSMSEWPTLDKLQQNYVRDVMQAVGGNKRRAAQILGINRRTLYRWLAAGELTGEGHSESLGEP</sequence>
<dbReference type="Gene3D" id="1.10.8.60">
    <property type="match status" value="1"/>
</dbReference>
<dbReference type="InterPro" id="IPR011006">
    <property type="entry name" value="CheY-like_superfamily"/>
</dbReference>
<dbReference type="InterPro" id="IPR027417">
    <property type="entry name" value="P-loop_NTPase"/>
</dbReference>
<evidence type="ECO:0000313" key="11">
    <source>
        <dbReference type="Proteomes" id="UP000536442"/>
    </source>
</evidence>
<dbReference type="Gene3D" id="3.40.50.300">
    <property type="entry name" value="P-loop containing nucleotide triphosphate hydrolases"/>
    <property type="match status" value="1"/>
</dbReference>
<organism evidence="10 11">
    <name type="scientific">Marinobacter adhaerens</name>
    <dbReference type="NCBI Taxonomy" id="1033846"/>
    <lineage>
        <taxon>Bacteria</taxon>
        <taxon>Pseudomonadati</taxon>
        <taxon>Pseudomonadota</taxon>
        <taxon>Gammaproteobacteria</taxon>
        <taxon>Pseudomonadales</taxon>
        <taxon>Marinobacteraceae</taxon>
        <taxon>Marinobacter</taxon>
    </lineage>
</organism>
<evidence type="ECO:0000256" key="5">
    <source>
        <dbReference type="ARBA" id="ARBA00023163"/>
    </source>
</evidence>
<dbReference type="InterPro" id="IPR002197">
    <property type="entry name" value="HTH_Fis"/>
</dbReference>
<feature type="domain" description="Sigma-54 factor interaction" evidence="8">
    <location>
        <begin position="145"/>
        <end position="374"/>
    </location>
</feature>
<dbReference type="PRINTS" id="PR01590">
    <property type="entry name" value="HTHFIS"/>
</dbReference>
<feature type="domain" description="Response regulatory" evidence="9">
    <location>
        <begin position="7"/>
        <end position="121"/>
    </location>
</feature>
<dbReference type="InterPro" id="IPR058031">
    <property type="entry name" value="AAA_lid_NorR"/>
</dbReference>
<keyword evidence="2" id="KW-0067">ATP-binding</keyword>
<dbReference type="AlphaFoldDB" id="A0A851HR78"/>
<name>A0A851HR78_9GAMM</name>
<dbReference type="SUPFAM" id="SSF46689">
    <property type="entry name" value="Homeodomain-like"/>
    <property type="match status" value="1"/>
</dbReference>
<dbReference type="SMART" id="SM00382">
    <property type="entry name" value="AAA"/>
    <property type="match status" value="1"/>
</dbReference>
<evidence type="ECO:0000256" key="2">
    <source>
        <dbReference type="ARBA" id="ARBA00022840"/>
    </source>
</evidence>
<dbReference type="CDD" id="cd00009">
    <property type="entry name" value="AAA"/>
    <property type="match status" value="1"/>
</dbReference>
<dbReference type="Pfam" id="PF02954">
    <property type="entry name" value="HTH_8"/>
    <property type="match status" value="1"/>
</dbReference>
<evidence type="ECO:0000256" key="3">
    <source>
        <dbReference type="ARBA" id="ARBA00023015"/>
    </source>
</evidence>
<evidence type="ECO:0000259" key="8">
    <source>
        <dbReference type="PROSITE" id="PS50045"/>
    </source>
</evidence>
<evidence type="ECO:0000313" key="10">
    <source>
        <dbReference type="EMBL" id="NWN91230.1"/>
    </source>
</evidence>
<dbReference type="FunFam" id="3.40.50.300:FF:000006">
    <property type="entry name" value="DNA-binding transcriptional regulator NtrC"/>
    <property type="match status" value="1"/>
</dbReference>
<evidence type="ECO:0000256" key="6">
    <source>
        <dbReference type="PROSITE-ProRule" id="PRU00169"/>
    </source>
</evidence>
<accession>A0A851HR78</accession>
<dbReference type="PROSITE" id="PS00675">
    <property type="entry name" value="SIGMA54_INTERACT_1"/>
    <property type="match status" value="1"/>
</dbReference>
<dbReference type="PANTHER" id="PTHR32071:SF117">
    <property type="entry name" value="PTS-DEPENDENT DIHYDROXYACETONE KINASE OPERON REGULATORY PROTEIN-RELATED"/>
    <property type="match status" value="1"/>
</dbReference>
<dbReference type="GO" id="GO:0043565">
    <property type="term" value="F:sequence-specific DNA binding"/>
    <property type="evidence" value="ECO:0007669"/>
    <property type="project" value="InterPro"/>
</dbReference>
<dbReference type="Gene3D" id="3.40.50.2300">
    <property type="match status" value="1"/>
</dbReference>
<dbReference type="InterPro" id="IPR003593">
    <property type="entry name" value="AAA+_ATPase"/>
</dbReference>
<dbReference type="InterPro" id="IPR009057">
    <property type="entry name" value="Homeodomain-like_sf"/>
</dbReference>
<evidence type="ECO:0000256" key="4">
    <source>
        <dbReference type="ARBA" id="ARBA00023125"/>
    </source>
</evidence>
<dbReference type="Pfam" id="PF25601">
    <property type="entry name" value="AAA_lid_14"/>
    <property type="match status" value="1"/>
</dbReference>
<dbReference type="PROSITE" id="PS50110">
    <property type="entry name" value="RESPONSE_REGULATORY"/>
    <property type="match status" value="1"/>
</dbReference>
<dbReference type="PROSITE" id="PS00676">
    <property type="entry name" value="SIGMA54_INTERACT_2"/>
    <property type="match status" value="1"/>
</dbReference>
<dbReference type="InterPro" id="IPR002078">
    <property type="entry name" value="Sigma_54_int"/>
</dbReference>
<dbReference type="EMBL" id="JABEVQ010000003">
    <property type="protein sequence ID" value="NWN91230.1"/>
    <property type="molecule type" value="Genomic_DNA"/>
</dbReference>
<evidence type="ECO:0000256" key="1">
    <source>
        <dbReference type="ARBA" id="ARBA00022741"/>
    </source>
</evidence>
<gene>
    <name evidence="10" type="ORF">HLV39_06960</name>
</gene>
<dbReference type="Pfam" id="PF00072">
    <property type="entry name" value="Response_reg"/>
    <property type="match status" value="1"/>
</dbReference>
<dbReference type="GO" id="GO:0006355">
    <property type="term" value="P:regulation of DNA-templated transcription"/>
    <property type="evidence" value="ECO:0007669"/>
    <property type="project" value="InterPro"/>
</dbReference>
<proteinExistence type="predicted"/>
<feature type="modified residue" description="4-aspartylphosphate" evidence="6">
    <location>
        <position position="56"/>
    </location>
</feature>
<dbReference type="GO" id="GO:0005524">
    <property type="term" value="F:ATP binding"/>
    <property type="evidence" value="ECO:0007669"/>
    <property type="project" value="UniProtKB-KW"/>
</dbReference>
<dbReference type="PROSITE" id="PS50045">
    <property type="entry name" value="SIGMA54_INTERACT_4"/>
    <property type="match status" value="1"/>
</dbReference>
<keyword evidence="5" id="KW-0804">Transcription</keyword>
<dbReference type="Proteomes" id="UP000536442">
    <property type="component" value="Unassembled WGS sequence"/>
</dbReference>
<protein>
    <submittedName>
        <fullName evidence="10">Sigma-54-dependent Fis family transcriptional regulator</fullName>
    </submittedName>
</protein>
<dbReference type="GO" id="GO:0000160">
    <property type="term" value="P:phosphorelay signal transduction system"/>
    <property type="evidence" value="ECO:0007669"/>
    <property type="project" value="InterPro"/>
</dbReference>
<dbReference type="InterPro" id="IPR001789">
    <property type="entry name" value="Sig_transdc_resp-reg_receiver"/>
</dbReference>
<comment type="caution">
    <text evidence="10">The sequence shown here is derived from an EMBL/GenBank/DDBJ whole genome shotgun (WGS) entry which is preliminary data.</text>
</comment>
<dbReference type="PANTHER" id="PTHR32071">
    <property type="entry name" value="TRANSCRIPTIONAL REGULATORY PROTEIN"/>
    <property type="match status" value="1"/>
</dbReference>
<dbReference type="SMART" id="SM00448">
    <property type="entry name" value="REC"/>
    <property type="match status" value="1"/>
</dbReference>
<dbReference type="Gene3D" id="1.10.10.60">
    <property type="entry name" value="Homeodomain-like"/>
    <property type="match status" value="1"/>
</dbReference>
<evidence type="ECO:0000259" key="9">
    <source>
        <dbReference type="PROSITE" id="PS50110"/>
    </source>
</evidence>
<feature type="region of interest" description="Disordered" evidence="7">
    <location>
        <begin position="390"/>
        <end position="409"/>
    </location>
</feature>
<evidence type="ECO:0000256" key="7">
    <source>
        <dbReference type="SAM" id="MobiDB-lite"/>
    </source>
</evidence>
<keyword evidence="11" id="KW-1185">Reference proteome</keyword>